<dbReference type="EMBL" id="LWQU01000042">
    <property type="protein sequence ID" value="OAN63330.1"/>
    <property type="molecule type" value="Genomic_DNA"/>
</dbReference>
<dbReference type="Pfam" id="PF05930">
    <property type="entry name" value="Phage_AlpA"/>
    <property type="match status" value="1"/>
</dbReference>
<dbReference type="Gene3D" id="1.10.238.160">
    <property type="match status" value="1"/>
</dbReference>
<accession>A0A178MYV9</accession>
<dbReference type="OrthoDB" id="1525365at2"/>
<keyword evidence="2" id="KW-1185">Reference proteome</keyword>
<name>A0A178MYV9_9PROT</name>
<sequence length="74" mass="8365">MIQFDKRLVSKKELKSVCGIPYTPQHIGRLEAAGKFPKRVNLGPGRVAWVLSEVDAWVSERIAERDTPSHETSF</sequence>
<evidence type="ECO:0000313" key="2">
    <source>
        <dbReference type="Proteomes" id="UP000078543"/>
    </source>
</evidence>
<proteinExistence type="predicted"/>
<dbReference type="InterPro" id="IPR010260">
    <property type="entry name" value="AlpA"/>
</dbReference>
<evidence type="ECO:0000313" key="1">
    <source>
        <dbReference type="EMBL" id="OAN63330.1"/>
    </source>
</evidence>
<reference evidence="1 2" key="1">
    <citation type="submission" date="2016-04" db="EMBL/GenBank/DDBJ databases">
        <title>Draft genome sequence of freshwater magnetotactic bacteria Magnetospirillum marisnigri SP-1 and Magnetospirillum moscoviense BB-1.</title>
        <authorList>
            <person name="Koziaeva V."/>
            <person name="Dziuba M.V."/>
            <person name="Ivanov T.M."/>
            <person name="Kuznetsov B."/>
            <person name="Grouzdev D.S."/>
        </authorList>
    </citation>
    <scope>NUCLEOTIDE SEQUENCE [LARGE SCALE GENOMIC DNA]</scope>
    <source>
        <strain evidence="1 2">BB-1</strain>
    </source>
</reference>
<comment type="caution">
    <text evidence="1">The sequence shown here is derived from an EMBL/GenBank/DDBJ whole genome shotgun (WGS) entry which is preliminary data.</text>
</comment>
<organism evidence="1 2">
    <name type="scientific">Magnetospirillum moscoviense</name>
    <dbReference type="NCBI Taxonomy" id="1437059"/>
    <lineage>
        <taxon>Bacteria</taxon>
        <taxon>Pseudomonadati</taxon>
        <taxon>Pseudomonadota</taxon>
        <taxon>Alphaproteobacteria</taxon>
        <taxon>Rhodospirillales</taxon>
        <taxon>Rhodospirillaceae</taxon>
        <taxon>Magnetospirillum</taxon>
    </lineage>
</organism>
<dbReference type="AlphaFoldDB" id="A0A178MYV9"/>
<dbReference type="Proteomes" id="UP000078543">
    <property type="component" value="Unassembled WGS sequence"/>
</dbReference>
<dbReference type="STRING" id="1437059.A6A05_19210"/>
<dbReference type="RefSeq" id="WP_008619583.1">
    <property type="nucleotide sequence ID" value="NZ_LWQU01000042.1"/>
</dbReference>
<gene>
    <name evidence="1" type="ORF">A6A05_19210</name>
</gene>
<protein>
    <submittedName>
        <fullName evidence="1">AlpA family transcriptional regulator</fullName>
    </submittedName>
</protein>